<feature type="transmembrane region" description="Helical" evidence="1">
    <location>
        <begin position="116"/>
        <end position="138"/>
    </location>
</feature>
<dbReference type="Proteomes" id="UP000315003">
    <property type="component" value="Chromosome"/>
</dbReference>
<proteinExistence type="predicted"/>
<feature type="transmembrane region" description="Helical" evidence="1">
    <location>
        <begin position="88"/>
        <end position="109"/>
    </location>
</feature>
<keyword evidence="1" id="KW-1133">Transmembrane helix</keyword>
<dbReference type="AlphaFoldDB" id="A0A517SQ05"/>
<organism evidence="2 3">
    <name type="scientific">Stieleria bergensis</name>
    <dbReference type="NCBI Taxonomy" id="2528025"/>
    <lineage>
        <taxon>Bacteria</taxon>
        <taxon>Pseudomonadati</taxon>
        <taxon>Planctomycetota</taxon>
        <taxon>Planctomycetia</taxon>
        <taxon>Pirellulales</taxon>
        <taxon>Pirellulaceae</taxon>
        <taxon>Stieleria</taxon>
    </lineage>
</organism>
<keyword evidence="3" id="KW-1185">Reference proteome</keyword>
<sequence length="144" mass="15313">MFIGVTICAAYSKHFFSIGGKFATSNPMLVASLFGDHFTAGTSPWGLHRGDFTVGTVPAECEPGWFARIGAFWVSRLFGFSSLRGQSLLNVGLGGMLGMACFGWLGCLAGMFGWDVWLGCLAGMFGWDVWLGCLASPLPGDSPL</sequence>
<evidence type="ECO:0000313" key="3">
    <source>
        <dbReference type="Proteomes" id="UP000315003"/>
    </source>
</evidence>
<name>A0A517SQ05_9BACT</name>
<evidence type="ECO:0000313" key="2">
    <source>
        <dbReference type="EMBL" id="QDT58205.1"/>
    </source>
</evidence>
<keyword evidence="1" id="KW-0812">Transmembrane</keyword>
<dbReference type="EMBL" id="CP036272">
    <property type="protein sequence ID" value="QDT58205.1"/>
    <property type="molecule type" value="Genomic_DNA"/>
</dbReference>
<evidence type="ECO:0000256" key="1">
    <source>
        <dbReference type="SAM" id="Phobius"/>
    </source>
</evidence>
<protein>
    <submittedName>
        <fullName evidence="2">Uncharacterized protein</fullName>
    </submittedName>
</protein>
<reference evidence="2 3" key="1">
    <citation type="submission" date="2019-02" db="EMBL/GenBank/DDBJ databases">
        <title>Deep-cultivation of Planctomycetes and their phenomic and genomic characterization uncovers novel biology.</title>
        <authorList>
            <person name="Wiegand S."/>
            <person name="Jogler M."/>
            <person name="Boedeker C."/>
            <person name="Pinto D."/>
            <person name="Vollmers J."/>
            <person name="Rivas-Marin E."/>
            <person name="Kohn T."/>
            <person name="Peeters S.H."/>
            <person name="Heuer A."/>
            <person name="Rast P."/>
            <person name="Oberbeckmann S."/>
            <person name="Bunk B."/>
            <person name="Jeske O."/>
            <person name="Meyerdierks A."/>
            <person name="Storesund J.E."/>
            <person name="Kallscheuer N."/>
            <person name="Luecker S."/>
            <person name="Lage O.M."/>
            <person name="Pohl T."/>
            <person name="Merkel B.J."/>
            <person name="Hornburger P."/>
            <person name="Mueller R.-W."/>
            <person name="Bruemmer F."/>
            <person name="Labrenz M."/>
            <person name="Spormann A.M."/>
            <person name="Op den Camp H."/>
            <person name="Overmann J."/>
            <person name="Amann R."/>
            <person name="Jetten M.S.M."/>
            <person name="Mascher T."/>
            <person name="Medema M.H."/>
            <person name="Devos D.P."/>
            <person name="Kaster A.-K."/>
            <person name="Ovreas L."/>
            <person name="Rohde M."/>
            <person name="Galperin M.Y."/>
            <person name="Jogler C."/>
        </authorList>
    </citation>
    <scope>NUCLEOTIDE SEQUENCE [LARGE SCALE GENOMIC DNA]</scope>
    <source>
        <strain evidence="2 3">SV_7m_r</strain>
    </source>
</reference>
<keyword evidence="1" id="KW-0472">Membrane</keyword>
<gene>
    <name evidence="2" type="ORF">SV7mr_06940</name>
</gene>
<accession>A0A517SQ05</accession>